<accession>F5Y7W3</accession>
<dbReference type="OrthoDB" id="370749at2"/>
<dbReference type="SUPFAM" id="SSF159468">
    <property type="entry name" value="AtpF-like"/>
    <property type="match status" value="1"/>
</dbReference>
<dbReference type="Gene3D" id="3.40.50.10580">
    <property type="entry name" value="ATPase, V1 complex, subunit F"/>
    <property type="match status" value="1"/>
</dbReference>
<keyword evidence="5" id="KW-1185">Reference proteome</keyword>
<dbReference type="InterPro" id="IPR008218">
    <property type="entry name" value="ATPase_V1-cplx_f_g_su"/>
</dbReference>
<evidence type="ECO:0000256" key="2">
    <source>
        <dbReference type="ARBA" id="ARBA00022448"/>
    </source>
</evidence>
<dbReference type="InParanoid" id="F5Y7W3"/>
<dbReference type="STRING" id="545695.TREAZ_3404"/>
<dbReference type="EMBL" id="CP001841">
    <property type="protein sequence ID" value="AEF81538.1"/>
    <property type="molecule type" value="Genomic_DNA"/>
</dbReference>
<reference evidence="4 5" key="2">
    <citation type="journal article" date="2011" name="ISME J.">
        <title>RNA-seq reveals cooperative metabolic interactions between two termite-gut spirochete species in co-culture.</title>
        <authorList>
            <person name="Rosenthal A.Z."/>
            <person name="Matson E.G."/>
            <person name="Eldar A."/>
            <person name="Leadbetter J.R."/>
        </authorList>
    </citation>
    <scope>NUCLEOTIDE SEQUENCE [LARGE SCALE GENOMIC DNA]</scope>
    <source>
        <strain evidence="5">ATCC BAA-888 / DSM 13862 / ZAS-9</strain>
    </source>
</reference>
<evidence type="ECO:0000256" key="3">
    <source>
        <dbReference type="ARBA" id="ARBA00023065"/>
    </source>
</evidence>
<keyword evidence="2" id="KW-0813">Transport</keyword>
<dbReference type="InterPro" id="IPR036906">
    <property type="entry name" value="ATPase_V1_fsu_sf"/>
</dbReference>
<dbReference type="KEGG" id="taz:TREAZ_3404"/>
<reference evidence="5" key="1">
    <citation type="submission" date="2009-12" db="EMBL/GenBank/DDBJ databases">
        <title>Complete sequence of Treponema azotonutricium strain ZAS-9.</title>
        <authorList>
            <person name="Tetu S.G."/>
            <person name="Matson E."/>
            <person name="Ren Q."/>
            <person name="Seshadri R."/>
            <person name="Elbourne L."/>
            <person name="Hassan K.A."/>
            <person name="Durkin A."/>
            <person name="Radune D."/>
            <person name="Mohamoud Y."/>
            <person name="Shay R."/>
            <person name="Jin S."/>
            <person name="Zhang X."/>
            <person name="Lucey K."/>
            <person name="Ballor N.R."/>
            <person name="Ottesen E."/>
            <person name="Rosenthal R."/>
            <person name="Allen A."/>
            <person name="Leadbetter J.R."/>
            <person name="Paulsen I.T."/>
        </authorList>
    </citation>
    <scope>NUCLEOTIDE SEQUENCE [LARGE SCALE GENOMIC DNA]</scope>
    <source>
        <strain evidence="5">ATCC BAA-888 / DSM 13862 / ZAS-9</strain>
    </source>
</reference>
<protein>
    <submittedName>
        <fullName evidence="4">Putative V-type ATPase, subunit F</fullName>
    </submittedName>
</protein>
<gene>
    <name evidence="4" type="ordered locus">TREAZ_3404</name>
</gene>
<dbReference type="eggNOG" id="COG1436">
    <property type="taxonomic scope" value="Bacteria"/>
</dbReference>
<dbReference type="HOGENOM" id="CLU_135754_2_1_12"/>
<dbReference type="GO" id="GO:0046961">
    <property type="term" value="F:proton-transporting ATPase activity, rotational mechanism"/>
    <property type="evidence" value="ECO:0007669"/>
    <property type="project" value="InterPro"/>
</dbReference>
<evidence type="ECO:0000313" key="4">
    <source>
        <dbReference type="EMBL" id="AEF81538.1"/>
    </source>
</evidence>
<dbReference type="RefSeq" id="WP_015712167.1">
    <property type="nucleotide sequence ID" value="NC_015577.1"/>
</dbReference>
<comment type="similarity">
    <text evidence="1">Belongs to the V-ATPase F subunit family.</text>
</comment>
<name>F5Y7W3_LEAAZ</name>
<evidence type="ECO:0000256" key="1">
    <source>
        <dbReference type="ARBA" id="ARBA00010148"/>
    </source>
</evidence>
<evidence type="ECO:0000313" key="5">
    <source>
        <dbReference type="Proteomes" id="UP000009222"/>
    </source>
</evidence>
<dbReference type="Pfam" id="PF01990">
    <property type="entry name" value="ATP-synt_F"/>
    <property type="match status" value="1"/>
</dbReference>
<keyword evidence="3" id="KW-0406">Ion transport</keyword>
<sequence>MDYFFIGDPELVTAFRFVGIAGAPVRGADDARAVFRRMTEGFDETAGAVIPGIEKCRVLVLTEEVADWLGDILIDWQLSDQYPLIVEVPGMMGRFPGRKTLVDSIREAIGIHV</sequence>
<dbReference type="AlphaFoldDB" id="F5Y7W3"/>
<dbReference type="Proteomes" id="UP000009222">
    <property type="component" value="Chromosome"/>
</dbReference>
<organism evidence="4 5">
    <name type="scientific">Leadbettera azotonutricia (strain ATCC BAA-888 / DSM 13862 / ZAS-9)</name>
    <name type="common">Treponema azotonutricium</name>
    <dbReference type="NCBI Taxonomy" id="545695"/>
    <lineage>
        <taxon>Bacteria</taxon>
        <taxon>Pseudomonadati</taxon>
        <taxon>Spirochaetota</taxon>
        <taxon>Spirochaetia</taxon>
        <taxon>Spirochaetales</taxon>
        <taxon>Breznakiellaceae</taxon>
        <taxon>Leadbettera</taxon>
    </lineage>
</organism>
<proteinExistence type="inferred from homology"/>